<dbReference type="Proteomes" id="UP000646053">
    <property type="component" value="Unassembled WGS sequence"/>
</dbReference>
<feature type="region of interest" description="Disordered" evidence="1">
    <location>
        <begin position="1"/>
        <end position="124"/>
    </location>
</feature>
<protein>
    <submittedName>
        <fullName evidence="2">Uncharacterized protein</fullName>
    </submittedName>
</protein>
<feature type="compositionally biased region" description="Pro residues" evidence="1">
    <location>
        <begin position="344"/>
        <end position="383"/>
    </location>
</feature>
<feature type="region of interest" description="Disordered" evidence="1">
    <location>
        <begin position="927"/>
        <end position="978"/>
    </location>
</feature>
<feature type="compositionally biased region" description="Low complexity" evidence="1">
    <location>
        <begin position="384"/>
        <end position="404"/>
    </location>
</feature>
<dbReference type="EMBL" id="WVIE01000005">
    <property type="protein sequence ID" value="NDJ16781.1"/>
    <property type="molecule type" value="Genomic_DNA"/>
</dbReference>
<feature type="compositionally biased region" description="Pro residues" evidence="1">
    <location>
        <begin position="405"/>
        <end position="429"/>
    </location>
</feature>
<dbReference type="AlphaFoldDB" id="A0A8J7Z2T5"/>
<organism evidence="2 3">
    <name type="scientific">Myxacorys almedinensis A</name>
    <dbReference type="NCBI Taxonomy" id="2690445"/>
    <lineage>
        <taxon>Bacteria</taxon>
        <taxon>Bacillati</taxon>
        <taxon>Cyanobacteriota</taxon>
        <taxon>Cyanophyceae</taxon>
        <taxon>Leptolyngbyales</taxon>
        <taxon>Leptolyngbyaceae</taxon>
        <taxon>Myxacorys</taxon>
        <taxon>Myxacorys almedinensis</taxon>
    </lineage>
</organism>
<feature type="compositionally biased region" description="Pro residues" evidence="1">
    <location>
        <begin position="464"/>
        <end position="505"/>
    </location>
</feature>
<reference evidence="2" key="1">
    <citation type="submission" date="2019-12" db="EMBL/GenBank/DDBJ databases">
        <title>High-Quality draft genome sequences of three cyanobacteria isolated from the limestone walls of the Old Cathedral of Coimbra.</title>
        <authorList>
            <person name="Tiago I."/>
            <person name="Soares F."/>
            <person name="Portugal A."/>
        </authorList>
    </citation>
    <scope>NUCLEOTIDE SEQUENCE</scope>
    <source>
        <strain evidence="2">A</strain>
    </source>
</reference>
<accession>A0A8J7Z2T5</accession>
<gene>
    <name evidence="2" type="ORF">GS601_05665</name>
</gene>
<evidence type="ECO:0000256" key="1">
    <source>
        <dbReference type="SAM" id="MobiDB-lite"/>
    </source>
</evidence>
<evidence type="ECO:0000313" key="3">
    <source>
        <dbReference type="Proteomes" id="UP000646053"/>
    </source>
</evidence>
<feature type="region of interest" description="Disordered" evidence="1">
    <location>
        <begin position="264"/>
        <end position="505"/>
    </location>
</feature>
<feature type="compositionally biased region" description="Pro residues" evidence="1">
    <location>
        <begin position="306"/>
        <end position="328"/>
    </location>
</feature>
<dbReference type="RefSeq" id="WP_162422298.1">
    <property type="nucleotide sequence ID" value="NZ_WVIE01000005.1"/>
</dbReference>
<feature type="compositionally biased region" description="Basic and acidic residues" evidence="1">
    <location>
        <begin position="329"/>
        <end position="343"/>
    </location>
</feature>
<feature type="compositionally biased region" description="Basic and acidic residues" evidence="1">
    <location>
        <begin position="931"/>
        <end position="945"/>
    </location>
</feature>
<proteinExistence type="predicted"/>
<name>A0A8J7Z2T5_9CYAN</name>
<evidence type="ECO:0000313" key="2">
    <source>
        <dbReference type="EMBL" id="NDJ16781.1"/>
    </source>
</evidence>
<keyword evidence="3" id="KW-1185">Reference proteome</keyword>
<sequence length="978" mass="105211">MARGTINPVDFSGAPGGGGGSFGGGAARPGGLPGGLPRGFPTSGLPRGVPGNNIVPFRPPPAATPGGGRAPLPPPTAPITPPQPATPPSSFRPPVLDVPKPFTPPLVPPPPDPNKPRPAPPTPAEPFGVPAVIYHVTVNWTVTRPGFFGGMFPTNYSQVFAVEAPIYGLNFIKAKSASDYDKLFLDAGNQSIGVWPGAVPPDPNAKVTNYYIPKIQKLGDPPIDLTAPTLTPPPVLVPDRIPQQLPPGIPDPVEPIIVPDVIPQQLPKGVPDREYPEPNQEPQPQPEEPEQPNPEPETPPEDNPKKPPVPLPTPTPQPPPAPEPPPEPKPPEPKPADPEREPETPPLIFPPPTPRPDPRPTPLPTPAPEPPPFPNPNPIPQQVPNPFSNPFSNPNLIPQQVPNPFSNPFPSSPPTPNPNPVPSPGPQTHPQPERPAQTPSQPQPQTPSQPERPGQVPSAVPSAPGAPSPQAPPLANPNPIPTPNPSPNSPPLNLPQPTPPPVPEPDCPCAPAMSCRFQPEPQTTVSVRVFKECVLGFPVFDTMSIKTYTAEAAKTVLMFDRMANIEAQNCIPPDLLPDEGSPAPTTAIAVKTFKSCTKVGSDGTVVEEIDFEEQVLQVPQAEAALYQSLFDRLFDLATAQCDRIDNNQSLKRIYNILGGNTWFGSPRPEGLDPDTPHYNRDLATDLLSLSNLLYDNGEPTASTSWNLIDLVRNSLTPIFYHAGLHQFPATVPQSLLTYSDGQTTSINNVTDLLGWLVKQLDALMGQFPIEIEIEDADPLQEGNQTKKIELPNLSEAIAELYGLAITSSTNSDVAINMLMRLVAEVIGTKNATLITQDYAKANASYLGYKGNPKRREVDYSFDPTKLDTLDQLLKESKGYIQGWEEDDKNSVAEYLQKLMFASGVIKAAFFRDSKLIDNLKKEVEDLATGSKDADDGAWERFKQDLNDPLSPYNVGTDNPQPRIRETPFSPEGDNGSSS</sequence>
<feature type="compositionally biased region" description="Pro residues" evidence="1">
    <location>
        <begin position="101"/>
        <end position="124"/>
    </location>
</feature>
<comment type="caution">
    <text evidence="2">The sequence shown here is derived from an EMBL/GenBank/DDBJ whole genome shotgun (WGS) entry which is preliminary data.</text>
</comment>
<feature type="compositionally biased region" description="Pro residues" evidence="1">
    <location>
        <begin position="279"/>
        <end position="297"/>
    </location>
</feature>
<feature type="compositionally biased region" description="Pro residues" evidence="1">
    <location>
        <begin position="71"/>
        <end position="91"/>
    </location>
</feature>
<feature type="compositionally biased region" description="Gly residues" evidence="1">
    <location>
        <begin position="14"/>
        <end position="37"/>
    </location>
</feature>